<dbReference type="PANTHER" id="PTHR30562:SF10">
    <property type="entry name" value="EXCINUCLEASE CHO"/>
    <property type="match status" value="1"/>
</dbReference>
<name>A0A223M9L3_MESHO</name>
<keyword evidence="7" id="KW-0742">SOS response</keyword>
<dbReference type="EMBL" id="CP022714">
    <property type="protein sequence ID" value="ASU14167.1"/>
    <property type="molecule type" value="Genomic_DNA"/>
</dbReference>
<sequence>MEKFQELVKKLMLPNQVGVYRFYDEKNTLLYVGKAKNLKSRMNQYAKGATNSYKTEVLIRKTKEIKYDILQNETEALILEKKIISKFQPIYNIKLKDDQNYPYIKLELEKKLNIELVYKISGSKKSKNIFFYGPFLNKSSALVLKKILENIVLYKKGQQIVQSEPEILNQKFFLCKKILQEQKLISFCEQKLEKAKKNNQFELANEYHKALIALKKTKIEQQNIELNNLKNIDFLYYSEIGENNLVISFAFYRNGVFLSNKNFIIDIILNYTEVLINFLNNYYKINIYPDELVVKNFWPKNTEFLDPKINIKIGKSLKYKHILNTLAKNHQDFISHNFDQEIKKKIKNQKILELVKTSLKIENVEKIMAIDCSNLESNYPTTGIIFYINGIYERNYNRFFNYRGTKKGDTNYMRQGFEKYIKNPKFLKPDLILVDGGIQQINLIIEILRKNHFEIPIFGMVKNKRHKTEKIIDLNGKKINLAQEVLNFFALIQENVDLFVKEKMKKKQIKSLFSKE</sequence>
<dbReference type="GO" id="GO:0009432">
    <property type="term" value="P:SOS response"/>
    <property type="evidence" value="ECO:0007669"/>
    <property type="project" value="UniProtKB-KW"/>
</dbReference>
<organism evidence="14 15">
    <name type="scientific">Mesomycoplasma hyopneumoniae</name>
    <name type="common">Mycoplasma hyopneumoniae</name>
    <dbReference type="NCBI Taxonomy" id="2099"/>
    <lineage>
        <taxon>Bacteria</taxon>
        <taxon>Bacillati</taxon>
        <taxon>Mycoplasmatota</taxon>
        <taxon>Mycoplasmoidales</taxon>
        <taxon>Metamycoplasmataceae</taxon>
        <taxon>Mesomycoplasma</taxon>
    </lineage>
</organism>
<evidence type="ECO:0000313" key="14">
    <source>
        <dbReference type="EMBL" id="ASU14167.1"/>
    </source>
</evidence>
<feature type="domain" description="GIY-YIG" evidence="12">
    <location>
        <begin position="15"/>
        <end position="93"/>
    </location>
</feature>
<dbReference type="PROSITE" id="PS50165">
    <property type="entry name" value="UVRC"/>
    <property type="match status" value="1"/>
</dbReference>
<dbReference type="InterPro" id="IPR047296">
    <property type="entry name" value="GIY-YIG_UvrC_Cho"/>
</dbReference>
<keyword evidence="5" id="KW-0267">Excision nuclease</keyword>
<evidence type="ECO:0000256" key="11">
    <source>
        <dbReference type="SAM" id="Coils"/>
    </source>
</evidence>
<evidence type="ECO:0000256" key="5">
    <source>
        <dbReference type="ARBA" id="ARBA00022881"/>
    </source>
</evidence>
<evidence type="ECO:0000256" key="10">
    <source>
        <dbReference type="ARBA" id="ARBA00042732"/>
    </source>
</evidence>
<evidence type="ECO:0000256" key="7">
    <source>
        <dbReference type="ARBA" id="ARBA00023236"/>
    </source>
</evidence>
<dbReference type="PANTHER" id="PTHR30562">
    <property type="entry name" value="UVRC/OXIDOREDUCTASE"/>
    <property type="match status" value="1"/>
</dbReference>
<keyword evidence="6" id="KW-0234">DNA repair</keyword>
<feature type="coiled-coil region" evidence="11">
    <location>
        <begin position="178"/>
        <end position="232"/>
    </location>
</feature>
<gene>
    <name evidence="14" type="primary">uvrC</name>
    <name evidence="14" type="ORF">CIB43_00256</name>
</gene>
<dbReference type="InterPro" id="IPR001162">
    <property type="entry name" value="UvrC_RNase_H_dom"/>
</dbReference>
<dbReference type="Pfam" id="PF01541">
    <property type="entry name" value="GIY-YIG"/>
    <property type="match status" value="1"/>
</dbReference>
<evidence type="ECO:0000256" key="1">
    <source>
        <dbReference type="ARBA" id="ARBA00022490"/>
    </source>
</evidence>
<keyword evidence="2" id="KW-0227">DNA damage</keyword>
<feature type="domain" description="UvrC family homology region profile" evidence="13">
    <location>
        <begin position="245"/>
        <end position="448"/>
    </location>
</feature>
<dbReference type="GO" id="GO:0006289">
    <property type="term" value="P:nucleotide-excision repair"/>
    <property type="evidence" value="ECO:0007669"/>
    <property type="project" value="InterPro"/>
</dbReference>
<dbReference type="InterPro" id="IPR000305">
    <property type="entry name" value="GIY-YIG_endonuc"/>
</dbReference>
<keyword evidence="1" id="KW-0963">Cytoplasm</keyword>
<dbReference type="Pfam" id="PF08459">
    <property type="entry name" value="UvrC_RNaseH_dom"/>
    <property type="match status" value="1"/>
</dbReference>
<dbReference type="Proteomes" id="UP000215452">
    <property type="component" value="Chromosome"/>
</dbReference>
<accession>A0A223M9L3</accession>
<evidence type="ECO:0000313" key="15">
    <source>
        <dbReference type="Proteomes" id="UP000215452"/>
    </source>
</evidence>
<dbReference type="Gene3D" id="3.30.420.340">
    <property type="entry name" value="UvrC, RNAse H endonuclease domain"/>
    <property type="match status" value="1"/>
</dbReference>
<protein>
    <recommendedName>
        <fullName evidence="8">Excinuclease cho</fullName>
    </recommendedName>
    <alternativeName>
        <fullName evidence="10">Endonuclease cho</fullName>
    </alternativeName>
    <alternativeName>
        <fullName evidence="9">UvrC homolog protein</fullName>
    </alternativeName>
</protein>
<dbReference type="PROSITE" id="PS50164">
    <property type="entry name" value="GIY_YIG"/>
    <property type="match status" value="1"/>
</dbReference>
<dbReference type="SMART" id="SM00465">
    <property type="entry name" value="GIYc"/>
    <property type="match status" value="1"/>
</dbReference>
<keyword evidence="11" id="KW-0175">Coiled coil</keyword>
<evidence type="ECO:0000259" key="13">
    <source>
        <dbReference type="PROSITE" id="PS50165"/>
    </source>
</evidence>
<dbReference type="Gene3D" id="3.40.1440.10">
    <property type="entry name" value="GIY-YIG endonuclease"/>
    <property type="match status" value="1"/>
</dbReference>
<keyword evidence="4" id="KW-0378">Hydrolase</keyword>
<evidence type="ECO:0000256" key="3">
    <source>
        <dbReference type="ARBA" id="ARBA00022769"/>
    </source>
</evidence>
<dbReference type="FunFam" id="3.40.1440.10:FF:000001">
    <property type="entry name" value="UvrABC system protein C"/>
    <property type="match status" value="1"/>
</dbReference>
<dbReference type="InterPro" id="IPR038476">
    <property type="entry name" value="UvrC_RNase_H_dom_sf"/>
</dbReference>
<evidence type="ECO:0000256" key="2">
    <source>
        <dbReference type="ARBA" id="ARBA00022763"/>
    </source>
</evidence>
<dbReference type="InterPro" id="IPR035901">
    <property type="entry name" value="GIY-YIG_endonuc_sf"/>
</dbReference>
<dbReference type="InterPro" id="IPR050066">
    <property type="entry name" value="UvrABC_protein_C"/>
</dbReference>
<evidence type="ECO:0000256" key="8">
    <source>
        <dbReference type="ARBA" id="ARBA00040756"/>
    </source>
</evidence>
<proteinExistence type="predicted"/>
<dbReference type="GO" id="GO:0009381">
    <property type="term" value="F:excinuclease ABC activity"/>
    <property type="evidence" value="ECO:0007669"/>
    <property type="project" value="InterPro"/>
</dbReference>
<reference evidence="14 15" key="1">
    <citation type="submission" date="2017-08" db="EMBL/GenBank/DDBJ databases">
        <title>The complete genome sequence of a Mycoplasma hyopneumoniae isolate in Korea.</title>
        <authorList>
            <person name="Han J."/>
            <person name="Lee N."/>
        </authorList>
    </citation>
    <scope>NUCLEOTIDE SEQUENCE [LARGE SCALE GENOMIC DNA]</scope>
    <source>
        <strain evidence="14 15">KM014</strain>
    </source>
</reference>
<dbReference type="SUPFAM" id="SSF82771">
    <property type="entry name" value="GIY-YIG endonuclease"/>
    <property type="match status" value="1"/>
</dbReference>
<keyword evidence="3" id="KW-0228">DNA excision</keyword>
<evidence type="ECO:0000256" key="9">
    <source>
        <dbReference type="ARBA" id="ARBA00042138"/>
    </source>
</evidence>
<dbReference type="CDD" id="cd10434">
    <property type="entry name" value="GIY-YIG_UvrC_Cho"/>
    <property type="match status" value="1"/>
</dbReference>
<dbReference type="GO" id="GO:0009380">
    <property type="term" value="C:excinuclease repair complex"/>
    <property type="evidence" value="ECO:0007669"/>
    <property type="project" value="TreeGrafter"/>
</dbReference>
<evidence type="ECO:0000256" key="6">
    <source>
        <dbReference type="ARBA" id="ARBA00023204"/>
    </source>
</evidence>
<evidence type="ECO:0000259" key="12">
    <source>
        <dbReference type="PROSITE" id="PS50164"/>
    </source>
</evidence>
<dbReference type="AlphaFoldDB" id="A0A223M9L3"/>
<evidence type="ECO:0000256" key="4">
    <source>
        <dbReference type="ARBA" id="ARBA00022801"/>
    </source>
</evidence>